<sequence length="85" mass="9500">MKQNARSPSIEQINEELNDNLSEEEQRESNSTCAYVSRSGTRIDALYISPISNASTTTSLPSKIFRNFISTLRQTCNLGFLAPNE</sequence>
<dbReference type="Proteomes" id="UP000887013">
    <property type="component" value="Unassembled WGS sequence"/>
</dbReference>
<feature type="compositionally biased region" description="Polar residues" evidence="1">
    <location>
        <begin position="1"/>
        <end position="12"/>
    </location>
</feature>
<accession>A0A8X6MS95</accession>
<gene>
    <name evidence="2" type="ORF">NPIL_641511</name>
</gene>
<evidence type="ECO:0000313" key="2">
    <source>
        <dbReference type="EMBL" id="GFS75287.1"/>
    </source>
</evidence>
<dbReference type="EMBL" id="BMAW01050429">
    <property type="protein sequence ID" value="GFS75287.1"/>
    <property type="molecule type" value="Genomic_DNA"/>
</dbReference>
<name>A0A8X6MS95_NEPPI</name>
<proteinExistence type="predicted"/>
<feature type="compositionally biased region" description="Acidic residues" evidence="1">
    <location>
        <begin position="13"/>
        <end position="26"/>
    </location>
</feature>
<keyword evidence="3" id="KW-1185">Reference proteome</keyword>
<dbReference type="AlphaFoldDB" id="A0A8X6MS95"/>
<organism evidence="2 3">
    <name type="scientific">Nephila pilipes</name>
    <name type="common">Giant wood spider</name>
    <name type="synonym">Nephila maculata</name>
    <dbReference type="NCBI Taxonomy" id="299642"/>
    <lineage>
        <taxon>Eukaryota</taxon>
        <taxon>Metazoa</taxon>
        <taxon>Ecdysozoa</taxon>
        <taxon>Arthropoda</taxon>
        <taxon>Chelicerata</taxon>
        <taxon>Arachnida</taxon>
        <taxon>Araneae</taxon>
        <taxon>Araneomorphae</taxon>
        <taxon>Entelegynae</taxon>
        <taxon>Araneoidea</taxon>
        <taxon>Nephilidae</taxon>
        <taxon>Nephila</taxon>
    </lineage>
</organism>
<comment type="caution">
    <text evidence="2">The sequence shown here is derived from an EMBL/GenBank/DDBJ whole genome shotgun (WGS) entry which is preliminary data.</text>
</comment>
<feature type="region of interest" description="Disordered" evidence="1">
    <location>
        <begin position="1"/>
        <end position="34"/>
    </location>
</feature>
<reference evidence="2" key="1">
    <citation type="submission" date="2020-08" db="EMBL/GenBank/DDBJ databases">
        <title>Multicomponent nature underlies the extraordinary mechanical properties of spider dragline silk.</title>
        <authorList>
            <person name="Kono N."/>
            <person name="Nakamura H."/>
            <person name="Mori M."/>
            <person name="Yoshida Y."/>
            <person name="Ohtoshi R."/>
            <person name="Malay A.D."/>
            <person name="Moran D.A.P."/>
            <person name="Tomita M."/>
            <person name="Numata K."/>
            <person name="Arakawa K."/>
        </authorList>
    </citation>
    <scope>NUCLEOTIDE SEQUENCE</scope>
</reference>
<protein>
    <submittedName>
        <fullName evidence="2">Uncharacterized protein</fullName>
    </submittedName>
</protein>
<evidence type="ECO:0000256" key="1">
    <source>
        <dbReference type="SAM" id="MobiDB-lite"/>
    </source>
</evidence>
<evidence type="ECO:0000313" key="3">
    <source>
        <dbReference type="Proteomes" id="UP000887013"/>
    </source>
</evidence>